<gene>
    <name evidence="4" type="ORF">A3A02_04325</name>
</gene>
<dbReference type="EMBL" id="MHIM01000009">
    <property type="protein sequence ID" value="OGY52979.1"/>
    <property type="molecule type" value="Genomic_DNA"/>
</dbReference>
<dbReference type="InterPro" id="IPR011006">
    <property type="entry name" value="CheY-like_superfamily"/>
</dbReference>
<dbReference type="Pfam" id="PF00072">
    <property type="entry name" value="Response_reg"/>
    <property type="match status" value="1"/>
</dbReference>
<evidence type="ECO:0000256" key="1">
    <source>
        <dbReference type="ARBA" id="ARBA00022553"/>
    </source>
</evidence>
<dbReference type="Gene3D" id="3.40.50.2300">
    <property type="match status" value="1"/>
</dbReference>
<comment type="caution">
    <text evidence="4">The sequence shown here is derived from an EMBL/GenBank/DDBJ whole genome shotgun (WGS) entry which is preliminary data.</text>
</comment>
<reference evidence="4 5" key="1">
    <citation type="journal article" date="2016" name="Nat. Commun.">
        <title>Thousands of microbial genomes shed light on interconnected biogeochemical processes in an aquifer system.</title>
        <authorList>
            <person name="Anantharaman K."/>
            <person name="Brown C.T."/>
            <person name="Hug L.A."/>
            <person name="Sharon I."/>
            <person name="Castelle C.J."/>
            <person name="Probst A.J."/>
            <person name="Thomas B.C."/>
            <person name="Singh A."/>
            <person name="Wilkins M.J."/>
            <person name="Karaoz U."/>
            <person name="Brodie E.L."/>
            <person name="Williams K.H."/>
            <person name="Hubbard S.S."/>
            <person name="Banfield J.F."/>
        </authorList>
    </citation>
    <scope>NUCLEOTIDE SEQUENCE [LARGE SCALE GENOMIC DNA]</scope>
</reference>
<dbReference type="PANTHER" id="PTHR44591">
    <property type="entry name" value="STRESS RESPONSE REGULATOR PROTEIN 1"/>
    <property type="match status" value="1"/>
</dbReference>
<name>A0A1G1YKZ3_9BACT</name>
<evidence type="ECO:0000313" key="5">
    <source>
        <dbReference type="Proteomes" id="UP000177376"/>
    </source>
</evidence>
<dbReference type="AlphaFoldDB" id="A0A1G1YKZ3"/>
<evidence type="ECO:0000313" key="4">
    <source>
        <dbReference type="EMBL" id="OGY52979.1"/>
    </source>
</evidence>
<dbReference type="PANTHER" id="PTHR44591:SF3">
    <property type="entry name" value="RESPONSE REGULATORY DOMAIN-CONTAINING PROTEIN"/>
    <property type="match status" value="1"/>
</dbReference>
<dbReference type="InterPro" id="IPR050595">
    <property type="entry name" value="Bact_response_regulator"/>
</dbReference>
<dbReference type="GO" id="GO:0000160">
    <property type="term" value="P:phosphorelay signal transduction system"/>
    <property type="evidence" value="ECO:0007669"/>
    <property type="project" value="InterPro"/>
</dbReference>
<feature type="domain" description="Response regulatory" evidence="3">
    <location>
        <begin position="5"/>
        <end position="121"/>
    </location>
</feature>
<dbReference type="SMART" id="SM00448">
    <property type="entry name" value="REC"/>
    <property type="match status" value="1"/>
</dbReference>
<proteinExistence type="predicted"/>
<organism evidence="4 5">
    <name type="scientific">Candidatus Buchananbacteria bacterium RIFCSPLOWO2_01_FULL_39_33</name>
    <dbReference type="NCBI Taxonomy" id="1797543"/>
    <lineage>
        <taxon>Bacteria</taxon>
        <taxon>Candidatus Buchananiibacteriota</taxon>
    </lineage>
</organism>
<feature type="modified residue" description="4-aspartylphosphate" evidence="2">
    <location>
        <position position="54"/>
    </location>
</feature>
<evidence type="ECO:0000259" key="3">
    <source>
        <dbReference type="PROSITE" id="PS50110"/>
    </source>
</evidence>
<dbReference type="PROSITE" id="PS50110">
    <property type="entry name" value="RESPONSE_REGULATORY"/>
    <property type="match status" value="1"/>
</dbReference>
<dbReference type="InterPro" id="IPR001789">
    <property type="entry name" value="Sig_transdc_resp-reg_receiver"/>
</dbReference>
<protein>
    <recommendedName>
        <fullName evidence="3">Response regulatory domain-containing protein</fullName>
    </recommendedName>
</protein>
<evidence type="ECO:0000256" key="2">
    <source>
        <dbReference type="PROSITE-ProRule" id="PRU00169"/>
    </source>
</evidence>
<keyword evidence="1 2" id="KW-0597">Phosphoprotein</keyword>
<accession>A0A1G1YKZ3</accession>
<dbReference type="SUPFAM" id="SSF52172">
    <property type="entry name" value="CheY-like"/>
    <property type="match status" value="1"/>
</dbReference>
<sequence length="125" mass="14165">MKKRKILVIEDDSLLANILINSFVREGFEAFNILDGLQAIETTKKLRPDLILLDLILPGLDGFEVLRQLKADEQLKKVPVFIISNLDSISDVRSAKILGAEEYFIKANTNVKNIIKEVNKRLTTK</sequence>
<dbReference type="Proteomes" id="UP000177376">
    <property type="component" value="Unassembled WGS sequence"/>
</dbReference>